<evidence type="ECO:0000313" key="3">
    <source>
        <dbReference type="Proteomes" id="UP001589858"/>
    </source>
</evidence>
<evidence type="ECO:0000256" key="1">
    <source>
        <dbReference type="SAM" id="Phobius"/>
    </source>
</evidence>
<evidence type="ECO:0000313" key="2">
    <source>
        <dbReference type="EMBL" id="MFC0685907.1"/>
    </source>
</evidence>
<dbReference type="EMBL" id="JBHLTM010000061">
    <property type="protein sequence ID" value="MFC0685907.1"/>
    <property type="molecule type" value="Genomic_DNA"/>
</dbReference>
<accession>A0ABV6S9K1</accession>
<proteinExistence type="predicted"/>
<organism evidence="2 3">
    <name type="scientific">Novosphingobium clariflavum</name>
    <dbReference type="NCBI Taxonomy" id="2029884"/>
    <lineage>
        <taxon>Bacteria</taxon>
        <taxon>Pseudomonadati</taxon>
        <taxon>Pseudomonadota</taxon>
        <taxon>Alphaproteobacteria</taxon>
        <taxon>Sphingomonadales</taxon>
        <taxon>Sphingomonadaceae</taxon>
        <taxon>Novosphingobium</taxon>
    </lineage>
</organism>
<dbReference type="RefSeq" id="WP_267218661.1">
    <property type="nucleotide sequence ID" value="NZ_JAPCWC010000002.1"/>
</dbReference>
<feature type="transmembrane region" description="Helical" evidence="1">
    <location>
        <begin position="150"/>
        <end position="169"/>
    </location>
</feature>
<gene>
    <name evidence="2" type="ORF">ACFFF8_15025</name>
</gene>
<keyword evidence="1" id="KW-0812">Transmembrane</keyword>
<keyword evidence="3" id="KW-1185">Reference proteome</keyword>
<feature type="transmembrane region" description="Helical" evidence="1">
    <location>
        <begin position="116"/>
        <end position="138"/>
    </location>
</feature>
<name>A0ABV6S9K1_9SPHN</name>
<sequence>MALRSGHGHSQPRRSINRAPSPLLAHSVPWLTIMLGSLAPSWLMIASAPVMPPLGYLVFLAWHQLRPGLMPIWAGLPLGLFDDLFSGQPFGCAVLLWSLSSIVIDIVETRIPWRHFLIEWLVANGLIVTYILLCLVFANFGGADAPLRVIVPQIVISVLSYPLVGRFVALADRFRLKPLLVGR</sequence>
<reference evidence="2 3" key="1">
    <citation type="submission" date="2024-09" db="EMBL/GenBank/DDBJ databases">
        <authorList>
            <person name="Sun Q."/>
            <person name="Mori K."/>
        </authorList>
    </citation>
    <scope>NUCLEOTIDE SEQUENCE [LARGE SCALE GENOMIC DNA]</scope>
    <source>
        <strain evidence="2 3">CICC 11035S</strain>
    </source>
</reference>
<keyword evidence="1" id="KW-0472">Membrane</keyword>
<feature type="transmembrane region" description="Helical" evidence="1">
    <location>
        <begin position="85"/>
        <end position="104"/>
    </location>
</feature>
<keyword evidence="1" id="KW-1133">Transmembrane helix</keyword>
<comment type="caution">
    <text evidence="2">The sequence shown here is derived from an EMBL/GenBank/DDBJ whole genome shotgun (WGS) entry which is preliminary data.</text>
</comment>
<protein>
    <submittedName>
        <fullName evidence="2">Rod shape-determining protein MreD</fullName>
    </submittedName>
</protein>
<dbReference type="Proteomes" id="UP001589858">
    <property type="component" value="Unassembled WGS sequence"/>
</dbReference>